<evidence type="ECO:0000313" key="1">
    <source>
        <dbReference type="EMBL" id="PRD51134.1"/>
    </source>
</evidence>
<keyword evidence="2" id="KW-1185">Reference proteome</keyword>
<gene>
    <name evidence="1" type="ORF">C5750_20080</name>
</gene>
<accession>A0A2S9JE24</accession>
<organism evidence="1 2">
    <name type="scientific">Phyllobacterium myrsinacearum</name>
    <dbReference type="NCBI Taxonomy" id="28101"/>
    <lineage>
        <taxon>Bacteria</taxon>
        <taxon>Pseudomonadati</taxon>
        <taxon>Pseudomonadota</taxon>
        <taxon>Alphaproteobacteria</taxon>
        <taxon>Hyphomicrobiales</taxon>
        <taxon>Phyllobacteriaceae</taxon>
        <taxon>Phyllobacterium</taxon>
    </lineage>
</organism>
<evidence type="ECO:0000313" key="2">
    <source>
        <dbReference type="Proteomes" id="UP000238563"/>
    </source>
</evidence>
<name>A0A2S9JE24_9HYPH</name>
<proteinExistence type="predicted"/>
<dbReference type="Proteomes" id="UP000238563">
    <property type="component" value="Unassembled WGS sequence"/>
</dbReference>
<sequence length="142" mass="16002">MEFGPEYRILLEWRWAFTHLRFLDNESNPEGQCPTAPGSFHFQSDNKRSIPHCFTSSFESKAIAMVERPIFSMHRLAQCMLLHSQTQDHSIRNFANPAQTATNAGLKFEGGVHVRVAVMVRHGRSGECDPAFGILIASQLTV</sequence>
<protein>
    <submittedName>
        <fullName evidence="1">Uncharacterized protein</fullName>
    </submittedName>
</protein>
<reference evidence="1 2" key="1">
    <citation type="submission" date="2018-02" db="EMBL/GenBank/DDBJ databases">
        <title>The draft genome of Phyllobacterium myrsinacearum DSM5892.</title>
        <authorList>
            <person name="Li L."/>
            <person name="Liu L."/>
            <person name="Zhang X."/>
            <person name="Wang T."/>
        </authorList>
    </citation>
    <scope>NUCLEOTIDE SEQUENCE [LARGE SCALE GENOMIC DNA]</scope>
    <source>
        <strain evidence="1 2">DSM 5892</strain>
    </source>
</reference>
<comment type="caution">
    <text evidence="1">The sequence shown here is derived from an EMBL/GenBank/DDBJ whole genome shotgun (WGS) entry which is preliminary data.</text>
</comment>
<dbReference type="EMBL" id="PVBT01000006">
    <property type="protein sequence ID" value="PRD51134.1"/>
    <property type="molecule type" value="Genomic_DNA"/>
</dbReference>
<dbReference type="AlphaFoldDB" id="A0A2S9JE24"/>